<evidence type="ECO:0000313" key="7">
    <source>
        <dbReference type="Proteomes" id="UP000806542"/>
    </source>
</evidence>
<keyword evidence="4" id="KW-0472">Membrane</keyword>
<dbReference type="GO" id="GO:0003700">
    <property type="term" value="F:DNA-binding transcription factor activity"/>
    <property type="evidence" value="ECO:0007669"/>
    <property type="project" value="InterPro"/>
</dbReference>
<dbReference type="InterPro" id="IPR018060">
    <property type="entry name" value="HTH_AraC"/>
</dbReference>
<feature type="transmembrane region" description="Helical" evidence="4">
    <location>
        <begin position="279"/>
        <end position="298"/>
    </location>
</feature>
<evidence type="ECO:0000259" key="5">
    <source>
        <dbReference type="PROSITE" id="PS01124"/>
    </source>
</evidence>
<keyword evidence="7" id="KW-1185">Reference proteome</keyword>
<feature type="domain" description="HTH araC/xylS-type" evidence="5">
    <location>
        <begin position="601"/>
        <end position="700"/>
    </location>
</feature>
<evidence type="ECO:0000256" key="1">
    <source>
        <dbReference type="ARBA" id="ARBA00023015"/>
    </source>
</evidence>
<dbReference type="GO" id="GO:0043565">
    <property type="term" value="F:sequence-specific DNA binding"/>
    <property type="evidence" value="ECO:0007669"/>
    <property type="project" value="InterPro"/>
</dbReference>
<dbReference type="Pfam" id="PF12833">
    <property type="entry name" value="HTH_18"/>
    <property type="match status" value="1"/>
</dbReference>
<dbReference type="EMBL" id="JADCKB010000029">
    <property type="protein sequence ID" value="MBE5040988.1"/>
    <property type="molecule type" value="Genomic_DNA"/>
</dbReference>
<dbReference type="PROSITE" id="PS01124">
    <property type="entry name" value="HTH_ARAC_FAMILY_2"/>
    <property type="match status" value="1"/>
</dbReference>
<keyword evidence="2" id="KW-0238">DNA-binding</keyword>
<dbReference type="PROSITE" id="PS00041">
    <property type="entry name" value="HTH_ARAC_FAMILY_1"/>
    <property type="match status" value="1"/>
</dbReference>
<dbReference type="InterPro" id="IPR009057">
    <property type="entry name" value="Homeodomain-like_sf"/>
</dbReference>
<keyword evidence="4" id="KW-1133">Transmembrane helix</keyword>
<dbReference type="PANTHER" id="PTHR43280">
    <property type="entry name" value="ARAC-FAMILY TRANSCRIPTIONAL REGULATOR"/>
    <property type="match status" value="1"/>
</dbReference>
<proteinExistence type="predicted"/>
<evidence type="ECO:0000256" key="4">
    <source>
        <dbReference type="SAM" id="Phobius"/>
    </source>
</evidence>
<sequence length="705" mass="82051">MNIKLKYQYLINKYKQSKIILIAISLLAAMILIAASIFALYFNNVFKNFFIDNVNSSQNSAAEKILDLETQLKNISAQILNNYNVVSLLYSEQTNDLENIDKAIRYISSMKIVTNIKSIRIIKPTEGLIWTDTNMNPQTLDEYYLQNPMDEQILSNYEQSKQSFFSDPQENMITYIFNDNSGRLVLFNLSNEIFSEIMTNLSRYSNSWIYYNNTLLYENEGNFFDVLTNEKIKKNINEEKNHFLSDHALYVHNQFNNLSFVTKINYNNIIIDGLKTTSFIWIITLSFILILILLFMMTSKYFKNIISKYISQLASIEYRANNDKLEETIFKVFNAAPLNTKEKNMLNTTMKATEKKFCAGIIKIDKYKKIISEYSPNDIVLLKYAIRNITEELFATEGTCKTIDLMEDSIALLTQLNNDAHLEQITLEINKNCNKHLGISLSFAFTRTLSTVEQLIQHASVTNELINYTYSAPENALILEKDILARQEENHSEYPLQLQEEIIHTLNTNTGQSIQLENLLNQFMQKTRFLNRQIAENWLLTLVMNTVNNAKNLKNKYIDHQYFLEIINSDTLEESINCFKSILFPPANDKKEDLADTAFANMVEKLTEENYADQSFDLTYLADKLYLNKVYAGRKFRLIFHQTFSQYLTEYRIQKACELLTTTNRRVGDIATLCGFNSSAYFVTIFKKYKNMTPQTYREKETGNK</sequence>
<dbReference type="SMART" id="SM00342">
    <property type="entry name" value="HTH_ARAC"/>
    <property type="match status" value="1"/>
</dbReference>
<dbReference type="AlphaFoldDB" id="A0A9D5M3R7"/>
<evidence type="ECO:0000256" key="3">
    <source>
        <dbReference type="ARBA" id="ARBA00023163"/>
    </source>
</evidence>
<comment type="caution">
    <text evidence="6">The sequence shown here is derived from an EMBL/GenBank/DDBJ whole genome shotgun (WGS) entry which is preliminary data.</text>
</comment>
<protein>
    <submittedName>
        <fullName evidence="6">Helix-turn-helix transcriptional regulator</fullName>
    </submittedName>
</protein>
<name>A0A9D5M3R7_9FIRM</name>
<gene>
    <name evidence="6" type="ORF">INF28_11015</name>
</gene>
<accession>A0A9D5M3R7</accession>
<dbReference type="Proteomes" id="UP000806542">
    <property type="component" value="Unassembled WGS sequence"/>
</dbReference>
<keyword evidence="4" id="KW-0812">Transmembrane</keyword>
<organism evidence="6 7">
    <name type="scientific">Ructibacterium gallinarum</name>
    <dbReference type="NCBI Taxonomy" id="2779355"/>
    <lineage>
        <taxon>Bacteria</taxon>
        <taxon>Bacillati</taxon>
        <taxon>Bacillota</taxon>
        <taxon>Clostridia</taxon>
        <taxon>Eubacteriales</taxon>
        <taxon>Oscillospiraceae</taxon>
        <taxon>Ructibacterium</taxon>
    </lineage>
</organism>
<keyword evidence="1" id="KW-0805">Transcription regulation</keyword>
<reference evidence="6" key="1">
    <citation type="submission" date="2020-10" db="EMBL/GenBank/DDBJ databases">
        <title>ChiBAC.</title>
        <authorList>
            <person name="Zenner C."/>
            <person name="Hitch T.C.A."/>
            <person name="Clavel T."/>
        </authorList>
    </citation>
    <scope>NUCLEOTIDE SEQUENCE</scope>
    <source>
        <strain evidence="6">DSM 107454</strain>
    </source>
</reference>
<dbReference type="RefSeq" id="WP_226393526.1">
    <property type="nucleotide sequence ID" value="NZ_JADCKB010000029.1"/>
</dbReference>
<keyword evidence="3" id="KW-0804">Transcription</keyword>
<dbReference type="Gene3D" id="1.10.10.60">
    <property type="entry name" value="Homeodomain-like"/>
    <property type="match status" value="2"/>
</dbReference>
<dbReference type="InterPro" id="IPR018062">
    <property type="entry name" value="HTH_AraC-typ_CS"/>
</dbReference>
<dbReference type="InterPro" id="IPR020449">
    <property type="entry name" value="Tscrpt_reg_AraC-type_HTH"/>
</dbReference>
<dbReference type="PRINTS" id="PR00032">
    <property type="entry name" value="HTHARAC"/>
</dbReference>
<evidence type="ECO:0000256" key="2">
    <source>
        <dbReference type="ARBA" id="ARBA00023125"/>
    </source>
</evidence>
<feature type="transmembrane region" description="Helical" evidence="4">
    <location>
        <begin position="20"/>
        <end position="42"/>
    </location>
</feature>
<evidence type="ECO:0000313" key="6">
    <source>
        <dbReference type="EMBL" id="MBE5040988.1"/>
    </source>
</evidence>
<dbReference type="SUPFAM" id="SSF46689">
    <property type="entry name" value="Homeodomain-like"/>
    <property type="match status" value="1"/>
</dbReference>
<dbReference type="PANTHER" id="PTHR43280:SF28">
    <property type="entry name" value="HTH-TYPE TRANSCRIPTIONAL ACTIVATOR RHAS"/>
    <property type="match status" value="1"/>
</dbReference>